<proteinExistence type="predicted"/>
<evidence type="ECO:0000256" key="1">
    <source>
        <dbReference type="SAM" id="MobiDB-lite"/>
    </source>
</evidence>
<organism evidence="3 4">
    <name type="scientific">Platanthera guangdongensis</name>
    <dbReference type="NCBI Taxonomy" id="2320717"/>
    <lineage>
        <taxon>Eukaryota</taxon>
        <taxon>Viridiplantae</taxon>
        <taxon>Streptophyta</taxon>
        <taxon>Embryophyta</taxon>
        <taxon>Tracheophyta</taxon>
        <taxon>Spermatophyta</taxon>
        <taxon>Magnoliopsida</taxon>
        <taxon>Liliopsida</taxon>
        <taxon>Asparagales</taxon>
        <taxon>Orchidaceae</taxon>
        <taxon>Orchidoideae</taxon>
        <taxon>Orchideae</taxon>
        <taxon>Orchidinae</taxon>
        <taxon>Platanthera</taxon>
    </lineage>
</organism>
<evidence type="ECO:0000256" key="2">
    <source>
        <dbReference type="SAM" id="SignalP"/>
    </source>
</evidence>
<feature type="region of interest" description="Disordered" evidence="1">
    <location>
        <begin position="109"/>
        <end position="171"/>
    </location>
</feature>
<feature type="chain" id="PRO_5046853380" evidence="2">
    <location>
        <begin position="26"/>
        <end position="186"/>
    </location>
</feature>
<dbReference type="EMBL" id="JBBWWR010000010">
    <property type="protein sequence ID" value="KAK8961245.1"/>
    <property type="molecule type" value="Genomic_DNA"/>
</dbReference>
<feature type="signal peptide" evidence="2">
    <location>
        <begin position="1"/>
        <end position="25"/>
    </location>
</feature>
<evidence type="ECO:0000313" key="3">
    <source>
        <dbReference type="EMBL" id="KAK8961245.1"/>
    </source>
</evidence>
<feature type="compositionally biased region" description="Low complexity" evidence="1">
    <location>
        <begin position="131"/>
        <end position="145"/>
    </location>
</feature>
<keyword evidence="4" id="KW-1185">Reference proteome</keyword>
<name>A0ABR2MB47_9ASPA</name>
<evidence type="ECO:0000313" key="4">
    <source>
        <dbReference type="Proteomes" id="UP001412067"/>
    </source>
</evidence>
<keyword evidence="2" id="KW-0732">Signal</keyword>
<gene>
    <name evidence="3" type="ORF">KSP40_PGU010078</name>
</gene>
<dbReference type="Proteomes" id="UP001412067">
    <property type="component" value="Unassembled WGS sequence"/>
</dbReference>
<sequence length="186" mass="20098">MDLFVNKRVVLFLLLFLSFYASSQGAREESAENATVMSSNRRTKASFDNAYLVRFVLSKREEGPTPFVFPPSFRIGGRFSVLKKLREEKELRASSWPRLGRENLASYYGGGTVSMQPPSPPLSGQRASTQPPLAGSPEAGAPPGGRLAAVRRRSGGLEPPPTAGKRFTESSALGFARAQFSGNNGA</sequence>
<accession>A0ABR2MB47</accession>
<reference evidence="3 4" key="1">
    <citation type="journal article" date="2022" name="Nat. Plants">
        <title>Genomes of leafy and leafless Platanthera orchids illuminate the evolution of mycoheterotrophy.</title>
        <authorList>
            <person name="Li M.H."/>
            <person name="Liu K.W."/>
            <person name="Li Z."/>
            <person name="Lu H.C."/>
            <person name="Ye Q.L."/>
            <person name="Zhang D."/>
            <person name="Wang J.Y."/>
            <person name="Li Y.F."/>
            <person name="Zhong Z.M."/>
            <person name="Liu X."/>
            <person name="Yu X."/>
            <person name="Liu D.K."/>
            <person name="Tu X.D."/>
            <person name="Liu B."/>
            <person name="Hao Y."/>
            <person name="Liao X.Y."/>
            <person name="Jiang Y.T."/>
            <person name="Sun W.H."/>
            <person name="Chen J."/>
            <person name="Chen Y.Q."/>
            <person name="Ai Y."/>
            <person name="Zhai J.W."/>
            <person name="Wu S.S."/>
            <person name="Zhou Z."/>
            <person name="Hsiao Y.Y."/>
            <person name="Wu W.L."/>
            <person name="Chen Y.Y."/>
            <person name="Lin Y.F."/>
            <person name="Hsu J.L."/>
            <person name="Li C.Y."/>
            <person name="Wang Z.W."/>
            <person name="Zhao X."/>
            <person name="Zhong W.Y."/>
            <person name="Ma X.K."/>
            <person name="Ma L."/>
            <person name="Huang J."/>
            <person name="Chen G.Z."/>
            <person name="Huang M.Z."/>
            <person name="Huang L."/>
            <person name="Peng D.H."/>
            <person name="Luo Y.B."/>
            <person name="Zou S.Q."/>
            <person name="Chen S.P."/>
            <person name="Lan S."/>
            <person name="Tsai W.C."/>
            <person name="Van de Peer Y."/>
            <person name="Liu Z.J."/>
        </authorList>
    </citation>
    <scope>NUCLEOTIDE SEQUENCE [LARGE SCALE GENOMIC DNA]</scope>
    <source>
        <strain evidence="3">Lor288</strain>
    </source>
</reference>
<protein>
    <submittedName>
        <fullName evidence="3">Uncharacterized protein</fullName>
    </submittedName>
</protein>
<comment type="caution">
    <text evidence="3">The sequence shown here is derived from an EMBL/GenBank/DDBJ whole genome shotgun (WGS) entry which is preliminary data.</text>
</comment>